<keyword evidence="2" id="KW-0378">Hydrolase</keyword>
<name>A0A1G7SCU8_9GAMM</name>
<gene>
    <name evidence="2" type="ORF">SAMN05216571_10686</name>
</gene>
<dbReference type="EMBL" id="FNCI01000006">
    <property type="protein sequence ID" value="SDG20722.1"/>
    <property type="molecule type" value="Genomic_DNA"/>
</dbReference>
<dbReference type="GO" id="GO:0016787">
    <property type="term" value="F:hydrolase activity"/>
    <property type="evidence" value="ECO:0007669"/>
    <property type="project" value="UniProtKB-KW"/>
</dbReference>
<dbReference type="PANTHER" id="PTHR33840:SF1">
    <property type="entry name" value="TLE1 PHOSPHOLIPASE DOMAIN-CONTAINING PROTEIN"/>
    <property type="match status" value="1"/>
</dbReference>
<dbReference type="Pfam" id="PF09994">
    <property type="entry name" value="T6SS_Tle1-like_cat"/>
    <property type="match status" value="1"/>
</dbReference>
<organism evidence="2 3">
    <name type="scientific">Onishia taeanensis</name>
    <dbReference type="NCBI Taxonomy" id="284577"/>
    <lineage>
        <taxon>Bacteria</taxon>
        <taxon>Pseudomonadati</taxon>
        <taxon>Pseudomonadota</taxon>
        <taxon>Gammaproteobacteria</taxon>
        <taxon>Oceanospirillales</taxon>
        <taxon>Halomonadaceae</taxon>
        <taxon>Onishia</taxon>
    </lineage>
</organism>
<keyword evidence="3" id="KW-1185">Reference proteome</keyword>
<protein>
    <submittedName>
        <fullName evidence="2">Uncharacterized alpha/beta hydrolase domain</fullName>
    </submittedName>
</protein>
<evidence type="ECO:0000313" key="3">
    <source>
        <dbReference type="Proteomes" id="UP000198641"/>
    </source>
</evidence>
<evidence type="ECO:0000313" key="2">
    <source>
        <dbReference type="EMBL" id="SDG20722.1"/>
    </source>
</evidence>
<reference evidence="2 3" key="1">
    <citation type="submission" date="2016-10" db="EMBL/GenBank/DDBJ databases">
        <authorList>
            <person name="de Groot N.N."/>
        </authorList>
    </citation>
    <scope>NUCLEOTIDE SEQUENCE [LARGE SCALE GENOMIC DNA]</scope>
    <source>
        <strain evidence="2 3">BH539</strain>
    </source>
</reference>
<accession>A0A1G7SCU8</accession>
<dbReference type="AlphaFoldDB" id="A0A1G7SCU8"/>
<proteinExistence type="predicted"/>
<evidence type="ECO:0000259" key="1">
    <source>
        <dbReference type="Pfam" id="PF09994"/>
    </source>
</evidence>
<dbReference type="PANTHER" id="PTHR33840">
    <property type="match status" value="1"/>
</dbReference>
<dbReference type="STRING" id="284577.SAMN05216571_10686"/>
<dbReference type="Proteomes" id="UP000198641">
    <property type="component" value="Unassembled WGS sequence"/>
</dbReference>
<sequence>MATGDSRSVTGTGDFHGQITLKETVASEDGEMANIVVCADGTWNRPEDDLKQDFPTNVLRLSRAIKPEGDDLKQHVFYDWGLGSYHDSLSAGVTGKGIQKNIMDGYRYILHNYAPGDRIFLFGFSRGAYTVRAISGLINNCGILKRQDARLVTEAWKIYKSPSAKNHPRGEAAMAFRARHSHASRQVHFIGAWDTVGALGIPHSLMGLFERDDEFYDTKIGANASIVRQALAIDEKREDFEPTIWLPRAGVDMKQVWFAGVHTDVGGSYPPDKETGIRASDTPLEWMLTEAEGAGLMVERHLRDSLTPGEQGKLHKSRKHVYRLKPPLQRELIVSDKPTLIHPSVRRRYEADPSYRPPQLKILVDRYGWDQLDVGA</sequence>
<feature type="domain" description="T6SS Phospholipase effector Tle1-like catalytic" evidence="1">
    <location>
        <begin position="34"/>
        <end position="290"/>
    </location>
</feature>
<dbReference type="InterPro" id="IPR018712">
    <property type="entry name" value="Tle1-like_cat"/>
</dbReference>